<evidence type="ECO:0000256" key="6">
    <source>
        <dbReference type="ARBA" id="ARBA00023136"/>
    </source>
</evidence>
<proteinExistence type="inferred from homology"/>
<feature type="domain" description="EamA" evidence="8">
    <location>
        <begin position="7"/>
        <end position="139"/>
    </location>
</feature>
<evidence type="ECO:0000256" key="7">
    <source>
        <dbReference type="SAM" id="Phobius"/>
    </source>
</evidence>
<dbReference type="InterPro" id="IPR037185">
    <property type="entry name" value="EmrE-like"/>
</dbReference>
<evidence type="ECO:0000256" key="3">
    <source>
        <dbReference type="ARBA" id="ARBA00022475"/>
    </source>
</evidence>
<evidence type="ECO:0000313" key="9">
    <source>
        <dbReference type="EMBL" id="QGQ96320.1"/>
    </source>
</evidence>
<feature type="transmembrane region" description="Helical" evidence="7">
    <location>
        <begin position="215"/>
        <end position="237"/>
    </location>
</feature>
<keyword evidence="4 7" id="KW-0812">Transmembrane</keyword>
<dbReference type="OrthoDB" id="9805239at2"/>
<evidence type="ECO:0000256" key="4">
    <source>
        <dbReference type="ARBA" id="ARBA00022692"/>
    </source>
</evidence>
<dbReference type="PANTHER" id="PTHR42920:SF11">
    <property type="entry name" value="INNER MEMBRANE PROTEIN YTFF"/>
    <property type="match status" value="1"/>
</dbReference>
<dbReference type="InterPro" id="IPR000620">
    <property type="entry name" value="EamA_dom"/>
</dbReference>
<sequence>MKWNSPYVLLLVATCLWGGNFVVGKALVTEIPPLTLALFRWGIALLCITPFWGRTVWQRRKIYLDNWKTVLFLSLTGVAGFNTFVYIAVQYTDSINASLMNAATPIIIVLLSMFFLGESFSGLRGLGIVISLVGVLWIIGHGSWRSIVSLSFNRGDLWMLLAVFLWAMYSIGVRKTTGKFIAKEMLLITVLLSVIVLIPFSIVELSLSHPTLSGSWHTLAGVLYIGIFASLVAFSCWNKAVALIGPSRCASFLNFIPLFSAIFATLFTGERIQLYHVVGALLILSGVYVTTRITAARNAFKNQV</sequence>
<feature type="domain" description="EamA" evidence="8">
    <location>
        <begin position="154"/>
        <end position="291"/>
    </location>
</feature>
<comment type="subcellular location">
    <subcellularLocation>
        <location evidence="1">Cell membrane</location>
        <topology evidence="1">Multi-pass membrane protein</topology>
    </subcellularLocation>
</comment>
<evidence type="ECO:0000259" key="8">
    <source>
        <dbReference type="Pfam" id="PF00892"/>
    </source>
</evidence>
<feature type="transmembrane region" description="Helical" evidence="7">
    <location>
        <begin position="95"/>
        <end position="116"/>
    </location>
</feature>
<feature type="transmembrane region" description="Helical" evidence="7">
    <location>
        <begin position="34"/>
        <end position="57"/>
    </location>
</feature>
<dbReference type="GO" id="GO:0005886">
    <property type="term" value="C:plasma membrane"/>
    <property type="evidence" value="ECO:0007669"/>
    <property type="project" value="UniProtKB-SubCell"/>
</dbReference>
<feature type="transmembrane region" description="Helical" evidence="7">
    <location>
        <begin position="156"/>
        <end position="173"/>
    </location>
</feature>
<dbReference type="SUPFAM" id="SSF103481">
    <property type="entry name" value="Multidrug resistance efflux transporter EmrE"/>
    <property type="match status" value="2"/>
</dbReference>
<dbReference type="Proteomes" id="UP000426246">
    <property type="component" value="Chromosome"/>
</dbReference>
<comment type="similarity">
    <text evidence="2">Belongs to the EamA transporter family.</text>
</comment>
<dbReference type="Pfam" id="PF00892">
    <property type="entry name" value="EamA"/>
    <property type="match status" value="2"/>
</dbReference>
<dbReference type="KEGG" id="ppsc:EHS13_16245"/>
<feature type="transmembrane region" description="Helical" evidence="7">
    <location>
        <begin position="69"/>
        <end position="89"/>
    </location>
</feature>
<dbReference type="AlphaFoldDB" id="A0A6B8RJ83"/>
<evidence type="ECO:0000256" key="1">
    <source>
        <dbReference type="ARBA" id="ARBA00004651"/>
    </source>
</evidence>
<dbReference type="EMBL" id="CP034235">
    <property type="protein sequence ID" value="QGQ96320.1"/>
    <property type="molecule type" value="Genomic_DNA"/>
</dbReference>
<keyword evidence="3" id="KW-1003">Cell membrane</keyword>
<dbReference type="PANTHER" id="PTHR42920">
    <property type="entry name" value="OS03G0707200 PROTEIN-RELATED"/>
    <property type="match status" value="1"/>
</dbReference>
<organism evidence="9 10">
    <name type="scientific">Paenibacillus psychroresistens</name>
    <dbReference type="NCBI Taxonomy" id="1778678"/>
    <lineage>
        <taxon>Bacteria</taxon>
        <taxon>Bacillati</taxon>
        <taxon>Bacillota</taxon>
        <taxon>Bacilli</taxon>
        <taxon>Bacillales</taxon>
        <taxon>Paenibacillaceae</taxon>
        <taxon>Paenibacillus</taxon>
    </lineage>
</organism>
<evidence type="ECO:0000313" key="10">
    <source>
        <dbReference type="Proteomes" id="UP000426246"/>
    </source>
</evidence>
<reference evidence="10" key="1">
    <citation type="submission" date="2018-11" db="EMBL/GenBank/DDBJ databases">
        <title>Complete genome sequence of Paenibacillus sp. ML311-T8.</title>
        <authorList>
            <person name="Nam Y.-D."/>
            <person name="Kang J."/>
            <person name="Chung W.-H."/>
            <person name="Park Y.S."/>
        </authorList>
    </citation>
    <scope>NUCLEOTIDE SEQUENCE [LARGE SCALE GENOMIC DNA]</scope>
    <source>
        <strain evidence="10">ML311-T8</strain>
    </source>
</reference>
<evidence type="ECO:0000256" key="2">
    <source>
        <dbReference type="ARBA" id="ARBA00007362"/>
    </source>
</evidence>
<feature type="transmembrane region" description="Helical" evidence="7">
    <location>
        <begin position="249"/>
        <end position="267"/>
    </location>
</feature>
<dbReference type="InterPro" id="IPR051258">
    <property type="entry name" value="Diverse_Substrate_Transporter"/>
</dbReference>
<name>A0A6B8RJ83_9BACL</name>
<protein>
    <submittedName>
        <fullName evidence="9">DMT family transporter</fullName>
    </submittedName>
</protein>
<feature type="transmembrane region" description="Helical" evidence="7">
    <location>
        <begin position="123"/>
        <end position="144"/>
    </location>
</feature>
<evidence type="ECO:0000256" key="5">
    <source>
        <dbReference type="ARBA" id="ARBA00022989"/>
    </source>
</evidence>
<feature type="transmembrane region" description="Helical" evidence="7">
    <location>
        <begin position="185"/>
        <end position="203"/>
    </location>
</feature>
<gene>
    <name evidence="9" type="ORF">EHS13_16245</name>
</gene>
<accession>A0A6B8RJ83</accession>
<keyword evidence="5 7" id="KW-1133">Transmembrane helix</keyword>
<keyword evidence="6 7" id="KW-0472">Membrane</keyword>
<feature type="transmembrane region" description="Helical" evidence="7">
    <location>
        <begin position="273"/>
        <end position="291"/>
    </location>
</feature>
<keyword evidence="10" id="KW-1185">Reference proteome</keyword>